<evidence type="ECO:0000256" key="1">
    <source>
        <dbReference type="SAM" id="Phobius"/>
    </source>
</evidence>
<comment type="caution">
    <text evidence="3">The sequence shown here is derived from an EMBL/GenBank/DDBJ whole genome shotgun (WGS) entry which is preliminary data.</text>
</comment>
<proteinExistence type="predicted"/>
<keyword evidence="4" id="KW-1185">Reference proteome</keyword>
<keyword evidence="1" id="KW-1133">Transmembrane helix</keyword>
<dbReference type="Pfam" id="PF13676">
    <property type="entry name" value="TIR_2"/>
    <property type="match status" value="1"/>
</dbReference>
<accession>A0ABU2C6J8</accession>
<dbReference type="SUPFAM" id="SSF52200">
    <property type="entry name" value="Toll/Interleukin receptor TIR domain"/>
    <property type="match status" value="1"/>
</dbReference>
<dbReference type="EMBL" id="JAVDXT010000001">
    <property type="protein sequence ID" value="MDR7376973.1"/>
    <property type="molecule type" value="Genomic_DNA"/>
</dbReference>
<evidence type="ECO:0000313" key="3">
    <source>
        <dbReference type="EMBL" id="MDR7376973.1"/>
    </source>
</evidence>
<keyword evidence="1" id="KW-0812">Transmembrane</keyword>
<dbReference type="PROSITE" id="PS50104">
    <property type="entry name" value="TIR"/>
    <property type="match status" value="1"/>
</dbReference>
<feature type="domain" description="TIR" evidence="2">
    <location>
        <begin position="1"/>
        <end position="128"/>
    </location>
</feature>
<evidence type="ECO:0000259" key="2">
    <source>
        <dbReference type="PROSITE" id="PS50104"/>
    </source>
</evidence>
<keyword evidence="1" id="KW-0472">Membrane</keyword>
<dbReference type="Gene3D" id="3.40.50.10140">
    <property type="entry name" value="Toll/interleukin-1 receptor homology (TIR) domain"/>
    <property type="match status" value="1"/>
</dbReference>
<name>A0ABU2C6J8_9BURK</name>
<organism evidence="3 4">
    <name type="scientific">Rhodoferax ferrireducens</name>
    <dbReference type="NCBI Taxonomy" id="192843"/>
    <lineage>
        <taxon>Bacteria</taxon>
        <taxon>Pseudomonadati</taxon>
        <taxon>Pseudomonadota</taxon>
        <taxon>Betaproteobacteria</taxon>
        <taxon>Burkholderiales</taxon>
        <taxon>Comamonadaceae</taxon>
        <taxon>Rhodoferax</taxon>
    </lineage>
</organism>
<reference evidence="3 4" key="1">
    <citation type="submission" date="2023-07" db="EMBL/GenBank/DDBJ databases">
        <title>Sorghum-associated microbial communities from plants grown in Nebraska, USA.</title>
        <authorList>
            <person name="Schachtman D."/>
        </authorList>
    </citation>
    <scope>NUCLEOTIDE SEQUENCE [LARGE SCALE GENOMIC DNA]</scope>
    <source>
        <strain evidence="3 4">BE313</strain>
    </source>
</reference>
<feature type="transmembrane region" description="Helical" evidence="1">
    <location>
        <begin position="156"/>
        <end position="180"/>
    </location>
</feature>
<dbReference type="InterPro" id="IPR000157">
    <property type="entry name" value="TIR_dom"/>
</dbReference>
<gene>
    <name evidence="3" type="ORF">J2X19_001631</name>
</gene>
<sequence length="275" mass="29725">MADIFLSYNEKDRERVRSLAHTLETAGWSVWWDRRVPAGVTWRSLLEQELQDMRCMLVLWSNNSIHSEWVCEEATEGRLLGRLIPVFIDRVRPPAGFREVQAADLVGWDGSPEFPGLQQLLQDIAHKLGPPAVVAAPAPPPVHPPPPVPVPVTLQAWLWGGAASLLMLAVVGYFGATALARRQTVAERPAVTAPVTVTAAPTAAVTPAPSASATPTLLPPATPVAIVTPPIRSNPPVVKKPNPANPRCTALLERQALGEALSSQSQLFLQQECQK</sequence>
<evidence type="ECO:0000313" key="4">
    <source>
        <dbReference type="Proteomes" id="UP001180487"/>
    </source>
</evidence>
<protein>
    <recommendedName>
        <fullName evidence="2">TIR domain-containing protein</fullName>
    </recommendedName>
</protein>
<dbReference type="RefSeq" id="WP_310372311.1">
    <property type="nucleotide sequence ID" value="NZ_JAVDXT010000001.1"/>
</dbReference>
<dbReference type="InterPro" id="IPR035897">
    <property type="entry name" value="Toll_tir_struct_dom_sf"/>
</dbReference>
<dbReference type="Proteomes" id="UP001180487">
    <property type="component" value="Unassembled WGS sequence"/>
</dbReference>